<accession>A0A1E3P2B3</accession>
<keyword evidence="3" id="KW-1185">Reference proteome</keyword>
<dbReference type="EMBL" id="KV454211">
    <property type="protein sequence ID" value="ODQ59483.1"/>
    <property type="molecule type" value="Genomic_DNA"/>
</dbReference>
<evidence type="ECO:0000313" key="3">
    <source>
        <dbReference type="Proteomes" id="UP000094112"/>
    </source>
</evidence>
<evidence type="ECO:0000313" key="2">
    <source>
        <dbReference type="EMBL" id="ODQ59483.1"/>
    </source>
</evidence>
<proteinExistence type="predicted"/>
<feature type="binding site" evidence="1">
    <location>
        <position position="277"/>
    </location>
    <ligand>
        <name>a divalent metal cation</name>
        <dbReference type="ChEBI" id="CHEBI:60240"/>
        <label>1</label>
    </ligand>
</feature>
<dbReference type="AlphaFoldDB" id="A0A1E3P2B3"/>
<sequence>MLIDAHCHVSTECDPLRIDELVKEYAQFEDCLKLILMSTNHIDYQYVDKLAQGLSVMVTPCFGVHPWYSHLFSLDGIIGKEEHYRQVFGIKEESNLDDEILDILPDPIDFNQHLQILRNLINKYDIVVLGEIGLDKLFRIPTSGFYGNPKFKESKDVVGLTNYKTTMEHQKRIFIEQLKIAVELNLPISVHNVKTSGVIHDIISKELLKSDYSSSVCLHSYTGSIETLELFLKSFKKSKASFYVSLSNFINNSEAKKQELEGILRVMPRGNVLTETDMTIDNMNPIEQLKSIRGSVLRRDDEDDDSLIEGNYHRYLDNR</sequence>
<dbReference type="STRING" id="683960.A0A1E3P2B3"/>
<dbReference type="PANTHER" id="PTHR47345:SF1">
    <property type="entry name" value="CUT9-INTERACTING PROTEIN SCN1"/>
    <property type="match status" value="1"/>
</dbReference>
<dbReference type="OrthoDB" id="413993at2759"/>
<dbReference type="InterPro" id="IPR032466">
    <property type="entry name" value="Metal_Hydrolase"/>
</dbReference>
<gene>
    <name evidence="2" type="ORF">WICANDRAFT_79990</name>
</gene>
<feature type="binding site" evidence="1">
    <location>
        <position position="219"/>
    </location>
    <ligand>
        <name>a divalent metal cation</name>
        <dbReference type="ChEBI" id="CHEBI:60240"/>
        <label>2</label>
    </ligand>
</feature>
<dbReference type="Gene3D" id="3.20.20.140">
    <property type="entry name" value="Metal-dependent hydrolases"/>
    <property type="match status" value="1"/>
</dbReference>
<name>A0A1E3P2B3_WICAA</name>
<dbReference type="GeneID" id="30202230"/>
<feature type="binding site" evidence="1">
    <location>
        <position position="8"/>
    </location>
    <ligand>
        <name>a divalent metal cation</name>
        <dbReference type="ChEBI" id="CHEBI:60240"/>
        <label>1</label>
    </ligand>
</feature>
<feature type="binding site" evidence="1">
    <location>
        <position position="6"/>
    </location>
    <ligand>
        <name>a divalent metal cation</name>
        <dbReference type="ChEBI" id="CHEBI:60240"/>
        <label>1</label>
    </ligand>
</feature>
<organism evidence="2 3">
    <name type="scientific">Wickerhamomyces anomalus (strain ATCC 58044 / CBS 1984 / NCYC 433 / NRRL Y-366-8)</name>
    <name type="common">Yeast</name>
    <name type="synonym">Hansenula anomala</name>
    <dbReference type="NCBI Taxonomy" id="683960"/>
    <lineage>
        <taxon>Eukaryota</taxon>
        <taxon>Fungi</taxon>
        <taxon>Dikarya</taxon>
        <taxon>Ascomycota</taxon>
        <taxon>Saccharomycotina</taxon>
        <taxon>Saccharomycetes</taxon>
        <taxon>Phaffomycetales</taxon>
        <taxon>Wickerhamomycetaceae</taxon>
        <taxon>Wickerhamomyces</taxon>
    </lineage>
</organism>
<dbReference type="InterPro" id="IPR001130">
    <property type="entry name" value="TatD-like"/>
</dbReference>
<protein>
    <submittedName>
        <fullName evidence="2">Uncharacterized protein</fullName>
    </submittedName>
</protein>
<dbReference type="RefSeq" id="XP_019038690.1">
    <property type="nucleotide sequence ID" value="XM_019184984.1"/>
</dbReference>
<keyword evidence="1" id="KW-0479">Metal-binding</keyword>
<dbReference type="GO" id="GO:0046872">
    <property type="term" value="F:metal ion binding"/>
    <property type="evidence" value="ECO:0007669"/>
    <property type="project" value="UniProtKB-KW"/>
</dbReference>
<dbReference type="PIRSF" id="PIRSF005902">
    <property type="entry name" value="DNase_TatD"/>
    <property type="match status" value="1"/>
</dbReference>
<dbReference type="InterPro" id="IPR053044">
    <property type="entry name" value="Metallo-hydrolase/TatD-type"/>
</dbReference>
<feature type="binding site" evidence="1">
    <location>
        <position position="131"/>
    </location>
    <ligand>
        <name>a divalent metal cation</name>
        <dbReference type="ChEBI" id="CHEBI:60240"/>
        <label>1</label>
    </ligand>
</feature>
<feature type="binding site" evidence="1">
    <location>
        <position position="191"/>
    </location>
    <ligand>
        <name>a divalent metal cation</name>
        <dbReference type="ChEBI" id="CHEBI:60240"/>
        <label>2</label>
    </ligand>
</feature>
<evidence type="ECO:0000256" key="1">
    <source>
        <dbReference type="PIRSR" id="PIRSR005902-1"/>
    </source>
</evidence>
<dbReference type="GO" id="GO:0016788">
    <property type="term" value="F:hydrolase activity, acting on ester bonds"/>
    <property type="evidence" value="ECO:0007669"/>
    <property type="project" value="InterPro"/>
</dbReference>
<dbReference type="PANTHER" id="PTHR47345">
    <property type="entry name" value="CUT9-INTERACTING PROTEIN SCN1"/>
    <property type="match status" value="1"/>
</dbReference>
<dbReference type="Proteomes" id="UP000094112">
    <property type="component" value="Unassembled WGS sequence"/>
</dbReference>
<dbReference type="SUPFAM" id="SSF51556">
    <property type="entry name" value="Metallo-dependent hydrolases"/>
    <property type="match status" value="1"/>
</dbReference>
<reference evidence="2 3" key="1">
    <citation type="journal article" date="2016" name="Proc. Natl. Acad. Sci. U.S.A.">
        <title>Comparative genomics of biotechnologically important yeasts.</title>
        <authorList>
            <person name="Riley R."/>
            <person name="Haridas S."/>
            <person name="Wolfe K.H."/>
            <person name="Lopes M.R."/>
            <person name="Hittinger C.T."/>
            <person name="Goeker M."/>
            <person name="Salamov A.A."/>
            <person name="Wisecaver J.H."/>
            <person name="Long T.M."/>
            <person name="Calvey C.H."/>
            <person name="Aerts A.L."/>
            <person name="Barry K.W."/>
            <person name="Choi C."/>
            <person name="Clum A."/>
            <person name="Coughlan A.Y."/>
            <person name="Deshpande S."/>
            <person name="Douglass A.P."/>
            <person name="Hanson S.J."/>
            <person name="Klenk H.-P."/>
            <person name="LaButti K.M."/>
            <person name="Lapidus A."/>
            <person name="Lindquist E.A."/>
            <person name="Lipzen A.M."/>
            <person name="Meier-Kolthoff J.P."/>
            <person name="Ohm R.A."/>
            <person name="Otillar R.P."/>
            <person name="Pangilinan J.L."/>
            <person name="Peng Y."/>
            <person name="Rokas A."/>
            <person name="Rosa C.A."/>
            <person name="Scheuner C."/>
            <person name="Sibirny A.A."/>
            <person name="Slot J.C."/>
            <person name="Stielow J.B."/>
            <person name="Sun H."/>
            <person name="Kurtzman C.P."/>
            <person name="Blackwell M."/>
            <person name="Grigoriev I.V."/>
            <person name="Jeffries T.W."/>
        </authorList>
    </citation>
    <scope>NUCLEOTIDE SEQUENCE [LARGE SCALE GENOMIC DNA]</scope>
    <source>
        <strain evidence="3">ATCC 58044 / CBS 1984 / NCYC 433 / NRRL Y-366-8</strain>
    </source>
</reference>
<dbReference type="Pfam" id="PF01026">
    <property type="entry name" value="TatD_DNase"/>
    <property type="match status" value="1"/>
</dbReference>